<reference evidence="10" key="2">
    <citation type="submission" date="2020-09" db="EMBL/GenBank/DDBJ databases">
        <authorList>
            <person name="Sun Q."/>
            <person name="Ohkuma M."/>
        </authorList>
    </citation>
    <scope>NUCLEOTIDE SEQUENCE</scope>
    <source>
        <strain evidence="10">JCM 3090</strain>
    </source>
</reference>
<dbReference type="GO" id="GO:0017000">
    <property type="term" value="P:antibiotic biosynthetic process"/>
    <property type="evidence" value="ECO:0007669"/>
    <property type="project" value="UniProtKB-KW"/>
</dbReference>
<gene>
    <name evidence="10" type="ORF">GCM10010123_28180</name>
</gene>
<keyword evidence="5" id="KW-0949">S-adenosyl-L-methionine</keyword>
<dbReference type="Proteomes" id="UP000649739">
    <property type="component" value="Unassembled WGS sequence"/>
</dbReference>
<evidence type="ECO:0000256" key="7">
    <source>
        <dbReference type="ARBA" id="ARBA00060852"/>
    </source>
</evidence>
<dbReference type="InterPro" id="IPR029063">
    <property type="entry name" value="SAM-dependent_MTases_sf"/>
</dbReference>
<protein>
    <recommendedName>
        <fullName evidence="9">Methyltransferase domain-containing protein</fullName>
    </recommendedName>
</protein>
<dbReference type="Gene3D" id="3.40.50.150">
    <property type="entry name" value="Vaccinia Virus protein VP39"/>
    <property type="match status" value="1"/>
</dbReference>
<reference evidence="10" key="1">
    <citation type="journal article" date="2014" name="Int. J. Syst. Evol. Microbiol.">
        <title>Complete genome sequence of Corynebacterium casei LMG S-19264T (=DSM 44701T), isolated from a smear-ripened cheese.</title>
        <authorList>
            <consortium name="US DOE Joint Genome Institute (JGI-PGF)"/>
            <person name="Walter F."/>
            <person name="Albersmeier A."/>
            <person name="Kalinowski J."/>
            <person name="Ruckert C."/>
        </authorList>
    </citation>
    <scope>NUCLEOTIDE SEQUENCE</scope>
    <source>
        <strain evidence="10">JCM 3090</strain>
    </source>
</reference>
<feature type="domain" description="Methyltransferase" evidence="9">
    <location>
        <begin position="70"/>
        <end position="160"/>
    </location>
</feature>
<dbReference type="PANTHER" id="PTHR43464">
    <property type="entry name" value="METHYLTRANSFERASE"/>
    <property type="match status" value="1"/>
</dbReference>
<evidence type="ECO:0000256" key="4">
    <source>
        <dbReference type="ARBA" id="ARBA00022679"/>
    </source>
</evidence>
<evidence type="ECO:0000313" key="10">
    <source>
        <dbReference type="EMBL" id="GGJ96579.1"/>
    </source>
</evidence>
<name>A0A8J3BDK9_9ACTN</name>
<evidence type="ECO:0000256" key="3">
    <source>
        <dbReference type="ARBA" id="ARBA00022603"/>
    </source>
</evidence>
<dbReference type="FunFam" id="3.40.50.150:FF:000387">
    <property type="entry name" value="dTDP-3-amino-3,6-dideoxy-alpha-D-glucopyranose N,N-dimethyltransferase"/>
    <property type="match status" value="1"/>
</dbReference>
<comment type="similarity">
    <text evidence="7">Belongs to the methyltransferase TylM1/DesVI family.</text>
</comment>
<dbReference type="GO" id="GO:0008757">
    <property type="term" value="F:S-adenosylmethionine-dependent methyltransferase activity"/>
    <property type="evidence" value="ECO:0007669"/>
    <property type="project" value="UniProtKB-ARBA"/>
</dbReference>
<evidence type="ECO:0000259" key="9">
    <source>
        <dbReference type="Pfam" id="PF13649"/>
    </source>
</evidence>
<dbReference type="EMBL" id="BMQB01000005">
    <property type="protein sequence ID" value="GGJ96579.1"/>
    <property type="molecule type" value="Genomic_DNA"/>
</dbReference>
<keyword evidence="3" id="KW-0489">Methyltransferase</keyword>
<evidence type="ECO:0000256" key="1">
    <source>
        <dbReference type="ARBA" id="ARBA00004792"/>
    </source>
</evidence>
<dbReference type="Gene3D" id="2.20.130.10">
    <property type="entry name" value="CAC2371-like domains"/>
    <property type="match status" value="1"/>
</dbReference>
<accession>A0A8J3BDK9</accession>
<comment type="pathway">
    <text evidence="1">Antibiotic biosynthesis.</text>
</comment>
<comment type="subunit">
    <text evidence="2">Homodimer.</text>
</comment>
<evidence type="ECO:0000256" key="6">
    <source>
        <dbReference type="ARBA" id="ARBA00023194"/>
    </source>
</evidence>
<feature type="region of interest" description="Disordered" evidence="8">
    <location>
        <begin position="1"/>
        <end position="24"/>
    </location>
</feature>
<evidence type="ECO:0000256" key="8">
    <source>
        <dbReference type="SAM" id="MobiDB-lite"/>
    </source>
</evidence>
<keyword evidence="6" id="KW-0045">Antibiotic biosynthesis</keyword>
<dbReference type="AlphaFoldDB" id="A0A8J3BDK9"/>
<dbReference type="InterPro" id="IPR041698">
    <property type="entry name" value="Methyltransf_25"/>
</dbReference>
<evidence type="ECO:0000313" key="11">
    <source>
        <dbReference type="Proteomes" id="UP000649739"/>
    </source>
</evidence>
<dbReference type="PANTHER" id="PTHR43464:SF19">
    <property type="entry name" value="UBIQUINONE BIOSYNTHESIS O-METHYLTRANSFERASE, MITOCHONDRIAL"/>
    <property type="match status" value="1"/>
</dbReference>
<dbReference type="GO" id="GO:0042803">
    <property type="term" value="F:protein homodimerization activity"/>
    <property type="evidence" value="ECO:0007669"/>
    <property type="project" value="UniProtKB-ARBA"/>
</dbReference>
<keyword evidence="4" id="KW-0808">Transferase</keyword>
<comment type="caution">
    <text evidence="10">The sequence shown here is derived from an EMBL/GenBank/DDBJ whole genome shotgun (WGS) entry which is preliminary data.</text>
</comment>
<keyword evidence="11" id="KW-1185">Reference proteome</keyword>
<proteinExistence type="inferred from homology"/>
<dbReference type="RefSeq" id="WP_189170572.1">
    <property type="nucleotide sequence ID" value="NZ_BMQB01000005.1"/>
</dbReference>
<evidence type="ECO:0000256" key="5">
    <source>
        <dbReference type="ARBA" id="ARBA00022691"/>
    </source>
</evidence>
<evidence type="ECO:0000256" key="2">
    <source>
        <dbReference type="ARBA" id="ARBA00011738"/>
    </source>
</evidence>
<sequence length="264" mass="27849">MTPAHSPAPGTAGPPAAGSSGPSASAAGYGPDLADVYDLVYAGRGKDYAAEAAEVVALIRARRPAARSLLDVACGSGGHLGHFAAALGAAEGLELSAYMIDRARHRAPDLRVHHGDMRDFALGRAYSAVTCMFSSIGYLPSAADLDGALAAFARHLEPGGVIVIEPWYTPDRFLPGYVASDLVRTDERTVVRLSHSTRDGVHVPIIAHYLVADRAHGVHHFTDVHPMTLFTDAEYRAAFGRAGCAVAYVPSDRFPCGLYVGVRD</sequence>
<organism evidence="10 11">
    <name type="scientific">Pilimelia anulata</name>
    <dbReference type="NCBI Taxonomy" id="53371"/>
    <lineage>
        <taxon>Bacteria</taxon>
        <taxon>Bacillati</taxon>
        <taxon>Actinomycetota</taxon>
        <taxon>Actinomycetes</taxon>
        <taxon>Micromonosporales</taxon>
        <taxon>Micromonosporaceae</taxon>
        <taxon>Pilimelia</taxon>
    </lineage>
</organism>
<dbReference type="GO" id="GO:0032259">
    <property type="term" value="P:methylation"/>
    <property type="evidence" value="ECO:0007669"/>
    <property type="project" value="UniProtKB-KW"/>
</dbReference>
<dbReference type="Pfam" id="PF13649">
    <property type="entry name" value="Methyltransf_25"/>
    <property type="match status" value="1"/>
</dbReference>
<dbReference type="SUPFAM" id="SSF53335">
    <property type="entry name" value="S-adenosyl-L-methionine-dependent methyltransferases"/>
    <property type="match status" value="1"/>
</dbReference>